<reference evidence="2" key="1">
    <citation type="submission" date="2020-03" db="EMBL/GenBank/DDBJ databases">
        <title>Melopsittacus undulatus (budgerigar) genome, bMelUnd1, maternal haplotype with Z.</title>
        <authorList>
            <person name="Gedman G."/>
            <person name="Mountcastle J."/>
            <person name="Haase B."/>
            <person name="Formenti G."/>
            <person name="Wright T."/>
            <person name="Apodaca J."/>
            <person name="Pelan S."/>
            <person name="Chow W."/>
            <person name="Rhie A."/>
            <person name="Howe K."/>
            <person name="Fedrigo O."/>
            <person name="Jarvis E.D."/>
        </authorList>
    </citation>
    <scope>NUCLEOTIDE SEQUENCE [LARGE SCALE GENOMIC DNA]</scope>
</reference>
<dbReference type="Ensembl" id="ENSMUNT00000017065.2">
    <property type="protein sequence ID" value="ENSMUNP00000014814.2"/>
    <property type="gene ID" value="ENSMUNG00000022137.1"/>
</dbReference>
<dbReference type="InterPro" id="IPR013642">
    <property type="entry name" value="CLCA_N"/>
</dbReference>
<feature type="domain" description="Calcium-activated chloride channel N-terminal" evidence="1">
    <location>
        <begin position="25"/>
        <end position="157"/>
    </location>
</feature>
<keyword evidence="3" id="KW-1185">Reference proteome</keyword>
<dbReference type="AlphaFoldDB" id="A0A8C6JJT8"/>
<dbReference type="Pfam" id="PF08434">
    <property type="entry name" value="CLCA"/>
    <property type="match status" value="1"/>
</dbReference>
<accession>A0A8V5H4U8</accession>
<evidence type="ECO:0000259" key="1">
    <source>
        <dbReference type="Pfam" id="PF08434"/>
    </source>
</evidence>
<evidence type="ECO:0000313" key="2">
    <source>
        <dbReference type="Ensembl" id="ENSMUNP00000014814.2"/>
    </source>
</evidence>
<organism evidence="2 3">
    <name type="scientific">Melopsittacus undulatus</name>
    <name type="common">Budgerigar</name>
    <name type="synonym">Psittacus undulatus</name>
    <dbReference type="NCBI Taxonomy" id="13146"/>
    <lineage>
        <taxon>Eukaryota</taxon>
        <taxon>Metazoa</taxon>
        <taxon>Chordata</taxon>
        <taxon>Craniata</taxon>
        <taxon>Vertebrata</taxon>
        <taxon>Euteleostomi</taxon>
        <taxon>Archelosauria</taxon>
        <taxon>Archosauria</taxon>
        <taxon>Dinosauria</taxon>
        <taxon>Saurischia</taxon>
        <taxon>Theropoda</taxon>
        <taxon>Coelurosauria</taxon>
        <taxon>Aves</taxon>
        <taxon>Neognathae</taxon>
        <taxon>Neoaves</taxon>
        <taxon>Telluraves</taxon>
        <taxon>Australaves</taxon>
        <taxon>Psittaciformes</taxon>
        <taxon>Psittaculidae</taxon>
        <taxon>Melopsittacus</taxon>
    </lineage>
</organism>
<name>A0A8C6JJT8_MELUD</name>
<protein>
    <recommendedName>
        <fullName evidence="1">Calcium-activated chloride channel N-terminal domain-containing protein</fullName>
    </recommendedName>
</protein>
<proteinExistence type="predicted"/>
<evidence type="ECO:0000313" key="3">
    <source>
        <dbReference type="Proteomes" id="UP000694405"/>
    </source>
</evidence>
<dbReference type="Proteomes" id="UP000694405">
    <property type="component" value="Chromosome 6"/>
</dbReference>
<accession>A0A8C6JJT8</accession>
<sequence>MGVTQSVIFLLSFQLLQVIKGSTVWLNENGYEDLVVAINPQVPEDANIILNTMVRKSNMIKNASNYLFEMTKHRFFFKSVKIIIPKTWKKTTNYSRIKTESYDQADVIIADYYMKHVDDPYTLLYEGCKMKGRYIHFTPNFLLNENLTNVYGEKGNTI</sequence>
<reference evidence="2" key="3">
    <citation type="submission" date="2025-09" db="UniProtKB">
        <authorList>
            <consortium name="Ensembl"/>
        </authorList>
    </citation>
    <scope>IDENTIFICATION</scope>
</reference>
<reference evidence="2" key="2">
    <citation type="submission" date="2025-08" db="UniProtKB">
        <authorList>
            <consortium name="Ensembl"/>
        </authorList>
    </citation>
    <scope>IDENTIFICATION</scope>
</reference>